<evidence type="ECO:0000256" key="3">
    <source>
        <dbReference type="ARBA" id="ARBA00009370"/>
    </source>
</evidence>
<dbReference type="InterPro" id="IPR019757">
    <property type="entry name" value="Pept_S26A_signal_pept_1_Lys-AS"/>
</dbReference>
<comment type="caution">
    <text evidence="11">The sequence shown here is derived from an EMBL/GenBank/DDBJ whole genome shotgun (WGS) entry which is preliminary data.</text>
</comment>
<accession>A0A1X4G7R6</accession>
<dbReference type="InterPro" id="IPR019756">
    <property type="entry name" value="Pept_S26A_signal_pept_1_Ser-AS"/>
</dbReference>
<proteinExistence type="inferred from homology"/>
<evidence type="ECO:0000256" key="1">
    <source>
        <dbReference type="ARBA" id="ARBA00000677"/>
    </source>
</evidence>
<feature type="transmembrane region" description="Helical" evidence="8">
    <location>
        <begin position="29"/>
        <end position="46"/>
    </location>
</feature>
<feature type="domain" description="Peptidase S26" evidence="10">
    <location>
        <begin position="26"/>
        <end position="186"/>
    </location>
</feature>
<dbReference type="Proteomes" id="UP000192997">
    <property type="component" value="Unassembled WGS sequence"/>
</dbReference>
<dbReference type="GO" id="GO:0009003">
    <property type="term" value="F:signal peptidase activity"/>
    <property type="evidence" value="ECO:0007669"/>
    <property type="project" value="UniProtKB-EC"/>
</dbReference>
<evidence type="ECO:0000256" key="6">
    <source>
        <dbReference type="ARBA" id="ARBA00022801"/>
    </source>
</evidence>
<evidence type="ECO:0000256" key="7">
    <source>
        <dbReference type="PIRSR" id="PIRSR600223-1"/>
    </source>
</evidence>
<evidence type="ECO:0000256" key="2">
    <source>
        <dbReference type="ARBA" id="ARBA00004401"/>
    </source>
</evidence>
<dbReference type="InterPro" id="IPR036286">
    <property type="entry name" value="LexA/Signal_pep-like_sf"/>
</dbReference>
<comment type="similarity">
    <text evidence="3 9">Belongs to the peptidase S26 family.</text>
</comment>
<dbReference type="InterPro" id="IPR000223">
    <property type="entry name" value="Pept_S26A_signal_pept_1"/>
</dbReference>
<dbReference type="PANTHER" id="PTHR43390:SF1">
    <property type="entry name" value="CHLOROPLAST PROCESSING PEPTIDASE"/>
    <property type="match status" value="1"/>
</dbReference>
<dbReference type="Pfam" id="PF10502">
    <property type="entry name" value="Peptidase_S26"/>
    <property type="match status" value="1"/>
</dbReference>
<evidence type="ECO:0000256" key="5">
    <source>
        <dbReference type="ARBA" id="ARBA00022670"/>
    </source>
</evidence>
<dbReference type="PRINTS" id="PR00727">
    <property type="entry name" value="LEADERPTASE"/>
</dbReference>
<dbReference type="InterPro" id="IPR019533">
    <property type="entry name" value="Peptidase_S26"/>
</dbReference>
<keyword evidence="5 8" id="KW-0645">Protease</keyword>
<dbReference type="CDD" id="cd06530">
    <property type="entry name" value="S26_SPase_I"/>
    <property type="match status" value="1"/>
</dbReference>
<feature type="active site" evidence="7">
    <location>
        <position position="106"/>
    </location>
</feature>
<dbReference type="AlphaFoldDB" id="A0A1X4G7R6"/>
<dbReference type="EMBL" id="NBYN01000040">
    <property type="protein sequence ID" value="OSO91852.1"/>
    <property type="molecule type" value="Genomic_DNA"/>
</dbReference>
<dbReference type="PROSITE" id="PS00761">
    <property type="entry name" value="SPASE_I_3"/>
    <property type="match status" value="1"/>
</dbReference>
<dbReference type="EC" id="3.4.21.89" evidence="4 8"/>
<name>A0A1X4G7R6_9CYAN</name>
<evidence type="ECO:0000256" key="4">
    <source>
        <dbReference type="ARBA" id="ARBA00013208"/>
    </source>
</evidence>
<dbReference type="Gene3D" id="2.10.109.10">
    <property type="entry name" value="Umud Fragment, subunit A"/>
    <property type="match status" value="1"/>
</dbReference>
<comment type="catalytic activity">
    <reaction evidence="1 8">
        <text>Cleavage of hydrophobic, N-terminal signal or leader sequences from secreted and periplasmic proteins.</text>
        <dbReference type="EC" id="3.4.21.89"/>
    </reaction>
</comment>
<evidence type="ECO:0000313" key="11">
    <source>
        <dbReference type="EMBL" id="OSO91852.1"/>
    </source>
</evidence>
<keyword evidence="8" id="KW-0812">Transmembrane</keyword>
<dbReference type="PANTHER" id="PTHR43390">
    <property type="entry name" value="SIGNAL PEPTIDASE I"/>
    <property type="match status" value="1"/>
</dbReference>
<dbReference type="GO" id="GO:0005886">
    <property type="term" value="C:plasma membrane"/>
    <property type="evidence" value="ECO:0007669"/>
    <property type="project" value="UniProtKB-SubCell"/>
</dbReference>
<keyword evidence="8" id="KW-0472">Membrane</keyword>
<reference evidence="12" key="1">
    <citation type="submission" date="2017-04" db="EMBL/GenBank/DDBJ databases">
        <authorList>
            <person name="Abreu V.A."/>
            <person name="Popin R.V."/>
            <person name="Rigonato J."/>
            <person name="Andreote A.P."/>
            <person name="Schaker P.C."/>
            <person name="Hoff-Risseti C."/>
            <person name="Alvarenga D.O."/>
            <person name="Varani A.M."/>
            <person name="Fiore M.F."/>
        </authorList>
    </citation>
    <scope>NUCLEOTIDE SEQUENCE [LARGE SCALE GENOMIC DNA]</scope>
    <source>
        <strain evidence="12">CENA303</strain>
    </source>
</reference>
<sequence>MNDPENKSIEETSTSLNNLNKQGGWKENLTLIGVALILALLIRVFIAEPRLIPSASMYPTLQIGDRLVVEKISYRLHPPQAGDIVVFQTPPELQQRGYDDNQAFIKRIIGLPGDLVGIVNGQVYVNGKQLQEKYIAEPANQPFPPIKIPENKFFVMGDNRNDSNDSRYWGFLPRKNLIGHAAFRFWPLNRLGLIG</sequence>
<gene>
    <name evidence="11" type="ORF">B7O87_07155</name>
</gene>
<organism evidence="11 12">
    <name type="scientific">Cylindrospermopsis raciborskii CENA303</name>
    <dbReference type="NCBI Taxonomy" id="1170769"/>
    <lineage>
        <taxon>Bacteria</taxon>
        <taxon>Bacillati</taxon>
        <taxon>Cyanobacteriota</taxon>
        <taxon>Cyanophyceae</taxon>
        <taxon>Nostocales</taxon>
        <taxon>Aphanizomenonaceae</taxon>
        <taxon>Cylindrospermopsis</taxon>
    </lineage>
</organism>
<evidence type="ECO:0000256" key="8">
    <source>
        <dbReference type="RuleBase" id="RU003993"/>
    </source>
</evidence>
<keyword evidence="6 8" id="KW-0378">Hydrolase</keyword>
<evidence type="ECO:0000256" key="9">
    <source>
        <dbReference type="RuleBase" id="RU362042"/>
    </source>
</evidence>
<dbReference type="PROSITE" id="PS00501">
    <property type="entry name" value="SPASE_I_1"/>
    <property type="match status" value="1"/>
</dbReference>
<dbReference type="RefSeq" id="WP_009342784.1">
    <property type="nucleotide sequence ID" value="NZ_NBYN01000040.1"/>
</dbReference>
<dbReference type="PROSITE" id="PS00760">
    <property type="entry name" value="SPASE_I_2"/>
    <property type="match status" value="1"/>
</dbReference>
<dbReference type="NCBIfam" id="TIGR02227">
    <property type="entry name" value="sigpep_I_bact"/>
    <property type="match status" value="1"/>
</dbReference>
<protein>
    <recommendedName>
        <fullName evidence="4 8">Signal peptidase I</fullName>
        <ecNumber evidence="4 8">3.4.21.89</ecNumber>
    </recommendedName>
</protein>
<feature type="active site" evidence="7">
    <location>
        <position position="56"/>
    </location>
</feature>
<dbReference type="GO" id="GO:0004252">
    <property type="term" value="F:serine-type endopeptidase activity"/>
    <property type="evidence" value="ECO:0007669"/>
    <property type="project" value="InterPro"/>
</dbReference>
<keyword evidence="8" id="KW-1133">Transmembrane helix</keyword>
<dbReference type="SUPFAM" id="SSF51306">
    <property type="entry name" value="LexA/Signal peptidase"/>
    <property type="match status" value="1"/>
</dbReference>
<evidence type="ECO:0000313" key="12">
    <source>
        <dbReference type="Proteomes" id="UP000192997"/>
    </source>
</evidence>
<dbReference type="GO" id="GO:0006465">
    <property type="term" value="P:signal peptide processing"/>
    <property type="evidence" value="ECO:0007669"/>
    <property type="project" value="InterPro"/>
</dbReference>
<comment type="subcellular location">
    <subcellularLocation>
        <location evidence="2">Cell membrane</location>
        <topology evidence="2">Single-pass type II membrane protein</topology>
    </subcellularLocation>
    <subcellularLocation>
        <location evidence="9">Membrane</location>
        <topology evidence="9">Single-pass type II membrane protein</topology>
    </subcellularLocation>
</comment>
<dbReference type="InterPro" id="IPR019758">
    <property type="entry name" value="Pept_S26A_signal_pept_1_CS"/>
</dbReference>
<evidence type="ECO:0000259" key="10">
    <source>
        <dbReference type="Pfam" id="PF10502"/>
    </source>
</evidence>